<feature type="domain" description="NADPH-dependent FMN reductase-like" evidence="3">
    <location>
        <begin position="4"/>
        <end position="130"/>
    </location>
</feature>
<dbReference type="Gene3D" id="3.40.50.360">
    <property type="match status" value="1"/>
</dbReference>
<evidence type="ECO:0000259" key="3">
    <source>
        <dbReference type="Pfam" id="PF03358"/>
    </source>
</evidence>
<keyword evidence="5" id="KW-1185">Reference proteome</keyword>
<dbReference type="Proteomes" id="UP000295515">
    <property type="component" value="Unassembled WGS sequence"/>
</dbReference>
<dbReference type="InterPro" id="IPR005025">
    <property type="entry name" value="FMN_Rdtase-like_dom"/>
</dbReference>
<dbReference type="PANTHER" id="PTHR43278:SF4">
    <property type="entry name" value="NAD(P)H-DEPENDENT FMN-CONTAINING OXIDOREDUCTASE YWQN-RELATED"/>
    <property type="match status" value="1"/>
</dbReference>
<dbReference type="InterPro" id="IPR029039">
    <property type="entry name" value="Flavoprotein-like_sf"/>
</dbReference>
<dbReference type="GO" id="GO:0016491">
    <property type="term" value="F:oxidoreductase activity"/>
    <property type="evidence" value="ECO:0007669"/>
    <property type="project" value="InterPro"/>
</dbReference>
<accession>A0A4R3Z9Y5</accession>
<organism evidence="4 5">
    <name type="scientific">Longibaculum muris</name>
    <dbReference type="NCBI Taxonomy" id="1796628"/>
    <lineage>
        <taxon>Bacteria</taxon>
        <taxon>Bacillati</taxon>
        <taxon>Bacillota</taxon>
        <taxon>Erysipelotrichia</taxon>
        <taxon>Erysipelotrichales</taxon>
        <taxon>Coprobacillaceae</taxon>
        <taxon>Longibaculum</taxon>
    </lineage>
</organism>
<keyword evidence="1" id="KW-0285">Flavoprotein</keyword>
<comment type="caution">
    <text evidence="4">The sequence shown here is derived from an EMBL/GenBank/DDBJ whole genome shotgun (WGS) entry which is preliminary data.</text>
</comment>
<dbReference type="AlphaFoldDB" id="A0A4R3Z9Y5"/>
<dbReference type="PANTHER" id="PTHR43278">
    <property type="entry name" value="NAD(P)H-DEPENDENT FMN-CONTAINING OXIDOREDUCTASE YWQN-RELATED"/>
    <property type="match status" value="1"/>
</dbReference>
<dbReference type="Pfam" id="PF03358">
    <property type="entry name" value="FMN_red"/>
    <property type="match status" value="1"/>
</dbReference>
<evidence type="ECO:0000256" key="1">
    <source>
        <dbReference type="ARBA" id="ARBA00022630"/>
    </source>
</evidence>
<evidence type="ECO:0000313" key="4">
    <source>
        <dbReference type="EMBL" id="TCW02240.1"/>
    </source>
</evidence>
<evidence type="ECO:0000256" key="2">
    <source>
        <dbReference type="ARBA" id="ARBA00022643"/>
    </source>
</evidence>
<dbReference type="InterPro" id="IPR051796">
    <property type="entry name" value="ISF_SsuE-like"/>
</dbReference>
<reference evidence="4 5" key="1">
    <citation type="submission" date="2019-03" db="EMBL/GenBank/DDBJ databases">
        <title>Genomic Encyclopedia of Type Strains, Phase IV (KMG-IV): sequencing the most valuable type-strain genomes for metagenomic binning, comparative biology and taxonomic classification.</title>
        <authorList>
            <person name="Goeker M."/>
        </authorList>
    </citation>
    <scope>NUCLEOTIDE SEQUENCE [LARGE SCALE GENOMIC DNA]</scope>
    <source>
        <strain evidence="4 5">DSM 29487</strain>
    </source>
</reference>
<name>A0A4R3Z9Y5_9FIRM</name>
<keyword evidence="2" id="KW-0288">FMN</keyword>
<dbReference type="GeneID" id="98914442"/>
<evidence type="ECO:0000313" key="5">
    <source>
        <dbReference type="Proteomes" id="UP000295515"/>
    </source>
</evidence>
<proteinExistence type="predicted"/>
<dbReference type="SUPFAM" id="SSF52218">
    <property type="entry name" value="Flavoproteins"/>
    <property type="match status" value="1"/>
</dbReference>
<dbReference type="RefSeq" id="WP_066443728.1">
    <property type="nucleotide sequence ID" value="NZ_JANKBF010000003.1"/>
</dbReference>
<sequence length="190" mass="21755">MRQKVVIISSSPRRNGNSEILCNQFLKGAKEAGCEVEKINLNDYTIQPCLACEYCRRHQNICCQKDDANKIIQKMIDADIWVLSSPVYFYSISAQMKLLIDRFFAREYEMRESQKRKKVYYIITSGASDLSEHTATIESLRGFIQVLRTVDEAGIMNGAGAFLKGDVLKHPAYQSAYEMGKQMKEMEEDL</sequence>
<protein>
    <submittedName>
        <fullName evidence="4">Multimeric flavodoxin WrbA</fullName>
    </submittedName>
</protein>
<dbReference type="EMBL" id="SMCQ01000002">
    <property type="protein sequence ID" value="TCW02240.1"/>
    <property type="molecule type" value="Genomic_DNA"/>
</dbReference>
<gene>
    <name evidence="4" type="ORF">EDD60_102205</name>
</gene>